<organism evidence="1 2">
    <name type="scientific">Megaselia scalaris</name>
    <name type="common">Humpbacked fly</name>
    <name type="synonym">Phora scalaris</name>
    <dbReference type="NCBI Taxonomy" id="36166"/>
    <lineage>
        <taxon>Eukaryota</taxon>
        <taxon>Metazoa</taxon>
        <taxon>Ecdysozoa</taxon>
        <taxon>Arthropoda</taxon>
        <taxon>Hexapoda</taxon>
        <taxon>Insecta</taxon>
        <taxon>Pterygota</taxon>
        <taxon>Neoptera</taxon>
        <taxon>Endopterygota</taxon>
        <taxon>Diptera</taxon>
        <taxon>Brachycera</taxon>
        <taxon>Muscomorpha</taxon>
        <taxon>Platypezoidea</taxon>
        <taxon>Phoridae</taxon>
        <taxon>Megaseliini</taxon>
        <taxon>Megaselia</taxon>
    </lineage>
</organism>
<keyword evidence="2" id="KW-1185">Reference proteome</keyword>
<dbReference type="AlphaFoldDB" id="T1GDY8"/>
<accession>T1GDY8</accession>
<dbReference type="Proteomes" id="UP000015102">
    <property type="component" value="Unassembled WGS sequence"/>
</dbReference>
<evidence type="ECO:0000313" key="2">
    <source>
        <dbReference type="Proteomes" id="UP000015102"/>
    </source>
</evidence>
<sequence>MALFMEQMNFNKNRKKVYIVIRINSNISKVVLSELKNHLWYLSSDLILLTLYDDRIDCNIKHKILLKKLFTINKHVFRNL</sequence>
<protein>
    <submittedName>
        <fullName evidence="1">Uncharacterized protein</fullName>
    </submittedName>
</protein>
<dbReference type="EMBL" id="CAQQ02054169">
    <property type="status" value="NOT_ANNOTATED_CDS"/>
    <property type="molecule type" value="Genomic_DNA"/>
</dbReference>
<reference evidence="2" key="1">
    <citation type="submission" date="2013-02" db="EMBL/GenBank/DDBJ databases">
        <authorList>
            <person name="Hughes D."/>
        </authorList>
    </citation>
    <scope>NUCLEOTIDE SEQUENCE</scope>
    <source>
        <strain>Durham</strain>
        <strain evidence="2">NC isolate 2 -- Noor lab</strain>
    </source>
</reference>
<dbReference type="EnsemblMetazoa" id="MESCA001541-RA">
    <property type="protein sequence ID" value="MESCA001541-PA"/>
    <property type="gene ID" value="MESCA001541"/>
</dbReference>
<evidence type="ECO:0000313" key="1">
    <source>
        <dbReference type="EnsemblMetazoa" id="MESCA001541-PA"/>
    </source>
</evidence>
<name>T1GDY8_MEGSC</name>
<reference evidence="1" key="2">
    <citation type="submission" date="2015-06" db="UniProtKB">
        <authorList>
            <consortium name="EnsemblMetazoa"/>
        </authorList>
    </citation>
    <scope>IDENTIFICATION</scope>
</reference>
<dbReference type="HOGENOM" id="CLU_2592497_0_0_1"/>
<proteinExistence type="predicted"/>